<organism evidence="3 4">
    <name type="scientific">Crossiella equi</name>
    <dbReference type="NCBI Taxonomy" id="130796"/>
    <lineage>
        <taxon>Bacteria</taxon>
        <taxon>Bacillati</taxon>
        <taxon>Actinomycetota</taxon>
        <taxon>Actinomycetes</taxon>
        <taxon>Pseudonocardiales</taxon>
        <taxon>Pseudonocardiaceae</taxon>
        <taxon>Crossiella</taxon>
    </lineage>
</organism>
<keyword evidence="4" id="KW-1185">Reference proteome</keyword>
<feature type="domain" description="Lantibiotic biosynthesis protein dehydration" evidence="2">
    <location>
        <begin position="199"/>
        <end position="270"/>
    </location>
</feature>
<evidence type="ECO:0000256" key="1">
    <source>
        <dbReference type="SAM" id="MobiDB-lite"/>
    </source>
</evidence>
<evidence type="ECO:0000313" key="3">
    <source>
        <dbReference type="EMBL" id="MBP2474316.1"/>
    </source>
</evidence>
<feature type="region of interest" description="Disordered" evidence="1">
    <location>
        <begin position="273"/>
        <end position="307"/>
    </location>
</feature>
<proteinExistence type="predicted"/>
<comment type="caution">
    <text evidence="3">The sequence shown here is derived from an EMBL/GenBank/DDBJ whole genome shotgun (WGS) entry which is preliminary data.</text>
</comment>
<accession>A0ABS5ACL7</accession>
<feature type="compositionally biased region" description="Basic residues" evidence="1">
    <location>
        <begin position="284"/>
        <end position="293"/>
    </location>
</feature>
<evidence type="ECO:0000313" key="4">
    <source>
        <dbReference type="Proteomes" id="UP001519363"/>
    </source>
</evidence>
<dbReference type="InterPro" id="IPR025410">
    <property type="entry name" value="Lant_dehyd"/>
</dbReference>
<dbReference type="EMBL" id="JAGIOO010000001">
    <property type="protein sequence ID" value="MBP2474316.1"/>
    <property type="molecule type" value="Genomic_DNA"/>
</dbReference>
<reference evidence="3 4" key="1">
    <citation type="submission" date="2021-03" db="EMBL/GenBank/DDBJ databases">
        <title>Sequencing the genomes of 1000 actinobacteria strains.</title>
        <authorList>
            <person name="Klenk H.-P."/>
        </authorList>
    </citation>
    <scope>NUCLEOTIDE SEQUENCE [LARGE SCALE GENOMIC DNA]</scope>
    <source>
        <strain evidence="3 4">DSM 44580</strain>
    </source>
</reference>
<sequence>MDKAAFLAERRPVGKFRDGSHSVAEWRESAYLDEETLGNRPASARLGSAKFAHLVSGGDFEAEPKSAEWVRELHAVLSAEQPVPELPGVIISLYGRDYDRVPFLGFTWPFLSAYGARLRSRADESWWRLPLTERAVVTALSDLATGLTEIAHRTLIIDLHEARTAGLLSGATPQARYTDYDERILAEPATSERILAEHPVLARELIRCAGQWLAHSTEVLDRLSADLPSLRAAGLLAGTSAVSALCPGLGDPHGNGRSVTKLEFEDGQALRDPWLRRSPAGCPRRSRRTRRGPPRPAPVRVPRGTAK</sequence>
<dbReference type="Pfam" id="PF13575">
    <property type="entry name" value="DUF4135"/>
    <property type="match status" value="1"/>
</dbReference>
<dbReference type="Proteomes" id="UP001519363">
    <property type="component" value="Unassembled WGS sequence"/>
</dbReference>
<protein>
    <recommendedName>
        <fullName evidence="2">Lantibiotic biosynthesis protein dehydration domain-containing protein</fullName>
    </recommendedName>
</protein>
<gene>
    <name evidence="3" type="ORF">JOF53_003188</name>
</gene>
<evidence type="ECO:0000259" key="2">
    <source>
        <dbReference type="Pfam" id="PF13575"/>
    </source>
</evidence>
<name>A0ABS5ACL7_9PSEU</name>